<accession>A0A482VU70</accession>
<dbReference type="OrthoDB" id="10040454at2759"/>
<comment type="caution">
    <text evidence="2">The sequence shown here is derived from an EMBL/GenBank/DDBJ whole genome shotgun (WGS) entry which is preliminary data.</text>
</comment>
<protein>
    <submittedName>
        <fullName evidence="2">Uncharacterized protein</fullName>
    </submittedName>
</protein>
<dbReference type="Proteomes" id="UP000292052">
    <property type="component" value="Unassembled WGS sequence"/>
</dbReference>
<evidence type="ECO:0000256" key="1">
    <source>
        <dbReference type="SAM" id="Phobius"/>
    </source>
</evidence>
<keyword evidence="3" id="KW-1185">Reference proteome</keyword>
<sequence length="72" mass="8984">MENDLILYKFALKNFWNVFLLTLLMFSYKVQFYYKILPRHFVLRVNYCEWCLHNMNDDILNAWFHLEGYVHS</sequence>
<evidence type="ECO:0000313" key="2">
    <source>
        <dbReference type="EMBL" id="RZC35989.1"/>
    </source>
</evidence>
<keyword evidence="1" id="KW-0812">Transmembrane</keyword>
<gene>
    <name evidence="2" type="ORF">BDFB_011988</name>
</gene>
<feature type="transmembrane region" description="Helical" evidence="1">
    <location>
        <begin position="15"/>
        <end position="34"/>
    </location>
</feature>
<organism evidence="2 3">
    <name type="scientific">Asbolus verrucosus</name>
    <name type="common">Desert ironclad beetle</name>
    <dbReference type="NCBI Taxonomy" id="1661398"/>
    <lineage>
        <taxon>Eukaryota</taxon>
        <taxon>Metazoa</taxon>
        <taxon>Ecdysozoa</taxon>
        <taxon>Arthropoda</taxon>
        <taxon>Hexapoda</taxon>
        <taxon>Insecta</taxon>
        <taxon>Pterygota</taxon>
        <taxon>Neoptera</taxon>
        <taxon>Endopterygota</taxon>
        <taxon>Coleoptera</taxon>
        <taxon>Polyphaga</taxon>
        <taxon>Cucujiformia</taxon>
        <taxon>Tenebrionidae</taxon>
        <taxon>Pimeliinae</taxon>
        <taxon>Asbolus</taxon>
    </lineage>
</organism>
<dbReference type="EMBL" id="QDEB01066314">
    <property type="protein sequence ID" value="RZC35989.1"/>
    <property type="molecule type" value="Genomic_DNA"/>
</dbReference>
<reference evidence="2 3" key="1">
    <citation type="submission" date="2017-03" db="EMBL/GenBank/DDBJ databases">
        <title>Genome of the blue death feigning beetle - Asbolus verrucosus.</title>
        <authorList>
            <person name="Rider S.D."/>
        </authorList>
    </citation>
    <scope>NUCLEOTIDE SEQUENCE [LARGE SCALE GENOMIC DNA]</scope>
    <source>
        <strain evidence="2">Butters</strain>
        <tissue evidence="2">Head and leg muscle</tissue>
    </source>
</reference>
<proteinExistence type="predicted"/>
<keyword evidence="1" id="KW-0472">Membrane</keyword>
<name>A0A482VU70_ASBVE</name>
<evidence type="ECO:0000313" key="3">
    <source>
        <dbReference type="Proteomes" id="UP000292052"/>
    </source>
</evidence>
<keyword evidence="1" id="KW-1133">Transmembrane helix</keyword>
<dbReference type="AlphaFoldDB" id="A0A482VU70"/>